<dbReference type="RefSeq" id="WP_023482359.1">
    <property type="nucleotide sequence ID" value="NZ_CP019794.1"/>
</dbReference>
<dbReference type="Proteomes" id="UP000192727">
    <property type="component" value="Chromosome"/>
</dbReference>
<keyword evidence="3" id="KW-0949">S-adenosyl-L-methionine</keyword>
<organism evidence="4 5">
    <name type="scientific">Paenibacillus larvae subsp. pulvifaciens</name>
    <dbReference type="NCBI Taxonomy" id="1477"/>
    <lineage>
        <taxon>Bacteria</taxon>
        <taxon>Bacillati</taxon>
        <taxon>Bacillota</taxon>
        <taxon>Bacilli</taxon>
        <taxon>Bacillales</taxon>
        <taxon>Paenibacillaceae</taxon>
        <taxon>Paenibacillus</taxon>
    </lineage>
</organism>
<dbReference type="GO" id="GO:0032259">
    <property type="term" value="P:methylation"/>
    <property type="evidence" value="ECO:0007669"/>
    <property type="project" value="UniProtKB-KW"/>
</dbReference>
<evidence type="ECO:0000313" key="5">
    <source>
        <dbReference type="Proteomes" id="UP000192727"/>
    </source>
</evidence>
<dbReference type="Gene3D" id="3.40.50.150">
    <property type="entry name" value="Vaccinia Virus protein VP39"/>
    <property type="match status" value="1"/>
</dbReference>
<proteinExistence type="predicted"/>
<accession>A0A1V0UTI9</accession>
<dbReference type="Pfam" id="PF08241">
    <property type="entry name" value="Methyltransf_11"/>
    <property type="match status" value="1"/>
</dbReference>
<dbReference type="AlphaFoldDB" id="A0A1V0UTI9"/>
<evidence type="ECO:0000313" key="4">
    <source>
        <dbReference type="EMBL" id="ARF68320.1"/>
    </source>
</evidence>
<dbReference type="GO" id="GO:0008757">
    <property type="term" value="F:S-adenosylmethionine-dependent methyltransferase activity"/>
    <property type="evidence" value="ECO:0007669"/>
    <property type="project" value="InterPro"/>
</dbReference>
<name>A0A1V0UTI9_9BACL</name>
<dbReference type="GeneID" id="64220997"/>
<sequence length="285" mass="32593">MTINDRIINQILSEFNRSPARMPQAHFQVVLNTEYTHMEFTGERLVINDQVKQHYAKVFHEHVMRYDFASRFVKDKIILDAACGAGYGVKMFEIAGVRQATGIDISAESIRYASSHYQGPNTRFLIADILSLPFANETFDIVISFETIEHIPNGADWIRESARVLKDGGLLIISTPNRVLHSPGIYFGEKPRHTYHLFEYSLPEFVGELLTEYDIAELYGQTFVHDFEQPAIQPIRESTGLHSDDAPLYLEFVSELKNLYHLVPLSRIKNAQPTFVIAVCRKKSK</sequence>
<dbReference type="SUPFAM" id="SSF53335">
    <property type="entry name" value="S-adenosyl-L-methionine-dependent methyltransferases"/>
    <property type="match status" value="1"/>
</dbReference>
<dbReference type="InterPro" id="IPR013216">
    <property type="entry name" value="Methyltransf_11"/>
</dbReference>
<dbReference type="PANTHER" id="PTHR43464:SF19">
    <property type="entry name" value="UBIQUINONE BIOSYNTHESIS O-METHYLTRANSFERASE, MITOCHONDRIAL"/>
    <property type="match status" value="1"/>
</dbReference>
<protein>
    <submittedName>
        <fullName evidence="4">SAM-dependent methyltransferase</fullName>
    </submittedName>
</protein>
<evidence type="ECO:0000256" key="2">
    <source>
        <dbReference type="ARBA" id="ARBA00022679"/>
    </source>
</evidence>
<evidence type="ECO:0000256" key="3">
    <source>
        <dbReference type="ARBA" id="ARBA00022691"/>
    </source>
</evidence>
<gene>
    <name evidence="4" type="ORF">B7C51_11640</name>
</gene>
<reference evidence="4 5" key="1">
    <citation type="submission" date="2017-03" db="EMBL/GenBank/DDBJ databases">
        <title>Paenibacillus larvae genome sequencing.</title>
        <authorList>
            <person name="Dingman D.W."/>
        </authorList>
    </citation>
    <scope>NUCLEOTIDE SEQUENCE [LARGE SCALE GENOMIC DNA]</scope>
    <source>
        <strain evidence="4 5">SAG 10367</strain>
    </source>
</reference>
<evidence type="ECO:0000256" key="1">
    <source>
        <dbReference type="ARBA" id="ARBA00022603"/>
    </source>
</evidence>
<keyword evidence="1 4" id="KW-0489">Methyltransferase</keyword>
<dbReference type="PANTHER" id="PTHR43464">
    <property type="entry name" value="METHYLTRANSFERASE"/>
    <property type="match status" value="1"/>
</dbReference>
<dbReference type="EMBL" id="CP020557">
    <property type="protein sequence ID" value="ARF68320.1"/>
    <property type="molecule type" value="Genomic_DNA"/>
</dbReference>
<dbReference type="InterPro" id="IPR029063">
    <property type="entry name" value="SAM-dependent_MTases_sf"/>
</dbReference>
<keyword evidence="2 4" id="KW-0808">Transferase</keyword>
<dbReference type="CDD" id="cd02440">
    <property type="entry name" value="AdoMet_MTases"/>
    <property type="match status" value="1"/>
</dbReference>